<gene>
    <name evidence="2" type="ORF">J2Z35_002853</name>
</gene>
<evidence type="ECO:0000256" key="1">
    <source>
        <dbReference type="SAM" id="MobiDB-lite"/>
    </source>
</evidence>
<name>A0ABS4KMN5_9FIRM</name>
<evidence type="ECO:0000313" key="2">
    <source>
        <dbReference type="EMBL" id="MBP2029015.1"/>
    </source>
</evidence>
<proteinExistence type="predicted"/>
<feature type="compositionally biased region" description="Basic and acidic residues" evidence="1">
    <location>
        <begin position="46"/>
        <end position="68"/>
    </location>
</feature>
<organism evidence="2 3">
    <name type="scientific">Acetoanaerobium pronyense</name>
    <dbReference type="NCBI Taxonomy" id="1482736"/>
    <lineage>
        <taxon>Bacteria</taxon>
        <taxon>Bacillati</taxon>
        <taxon>Bacillota</taxon>
        <taxon>Clostridia</taxon>
        <taxon>Peptostreptococcales</taxon>
        <taxon>Filifactoraceae</taxon>
        <taxon>Acetoanaerobium</taxon>
    </lineage>
</organism>
<dbReference type="EMBL" id="JAGGLI010000057">
    <property type="protein sequence ID" value="MBP2029015.1"/>
    <property type="molecule type" value="Genomic_DNA"/>
</dbReference>
<dbReference type="Proteomes" id="UP001314903">
    <property type="component" value="Unassembled WGS sequence"/>
</dbReference>
<dbReference type="RefSeq" id="WP_209662069.1">
    <property type="nucleotide sequence ID" value="NZ_JAGGLI010000057.1"/>
</dbReference>
<evidence type="ECO:0000313" key="3">
    <source>
        <dbReference type="Proteomes" id="UP001314903"/>
    </source>
</evidence>
<protein>
    <submittedName>
        <fullName evidence="2">Uncharacterized protein</fullName>
    </submittedName>
</protein>
<comment type="caution">
    <text evidence="2">The sequence shown here is derived from an EMBL/GenBank/DDBJ whole genome shotgun (WGS) entry which is preliminary data.</text>
</comment>
<accession>A0ABS4KMN5</accession>
<keyword evidence="3" id="KW-1185">Reference proteome</keyword>
<reference evidence="2 3" key="1">
    <citation type="submission" date="2021-03" db="EMBL/GenBank/DDBJ databases">
        <title>Genomic Encyclopedia of Type Strains, Phase IV (KMG-IV): sequencing the most valuable type-strain genomes for metagenomic binning, comparative biology and taxonomic classification.</title>
        <authorList>
            <person name="Goeker M."/>
        </authorList>
    </citation>
    <scope>NUCLEOTIDE SEQUENCE [LARGE SCALE GENOMIC DNA]</scope>
    <source>
        <strain evidence="2 3">DSM 27512</strain>
    </source>
</reference>
<sequence length="68" mass="8245">MREHILLEKAFRYTEPLEIQVPPEYVFNEERGYWVNRKTNEAMMQMKDRPIPQSKKCDRETGEDQKGE</sequence>
<feature type="region of interest" description="Disordered" evidence="1">
    <location>
        <begin position="45"/>
        <end position="68"/>
    </location>
</feature>